<name>A0A3N0B1R7_9ACTN</name>
<organism evidence="7 8">
    <name type="scientific">Slackia equolifaciens</name>
    <dbReference type="NCBI Taxonomy" id="498718"/>
    <lineage>
        <taxon>Bacteria</taxon>
        <taxon>Bacillati</taxon>
        <taxon>Actinomycetota</taxon>
        <taxon>Coriobacteriia</taxon>
        <taxon>Eggerthellales</taxon>
        <taxon>Eggerthellaceae</taxon>
        <taxon>Slackia</taxon>
    </lineage>
</organism>
<evidence type="ECO:0000256" key="5">
    <source>
        <dbReference type="SAM" id="MobiDB-lite"/>
    </source>
</evidence>
<dbReference type="InterPro" id="IPR006311">
    <property type="entry name" value="TAT_signal"/>
</dbReference>
<dbReference type="Gene3D" id="3.50.50.60">
    <property type="entry name" value="FAD/NAD(P)-binding domain"/>
    <property type="match status" value="1"/>
</dbReference>
<dbReference type="PROSITE" id="PS51257">
    <property type="entry name" value="PROKAR_LIPOPROTEIN"/>
    <property type="match status" value="1"/>
</dbReference>
<keyword evidence="2" id="KW-0285">Flavoprotein</keyword>
<dbReference type="GO" id="GO:0008202">
    <property type="term" value="P:steroid metabolic process"/>
    <property type="evidence" value="ECO:0007669"/>
    <property type="project" value="UniProtKB-ARBA"/>
</dbReference>
<accession>A0A3N0B1R7</accession>
<dbReference type="Proteomes" id="UP000269591">
    <property type="component" value="Unassembled WGS sequence"/>
</dbReference>
<feature type="region of interest" description="Disordered" evidence="5">
    <location>
        <begin position="29"/>
        <end position="56"/>
    </location>
</feature>
<dbReference type="Gene3D" id="3.90.700.10">
    <property type="entry name" value="Succinate dehydrogenase/fumarate reductase flavoprotein, catalytic domain"/>
    <property type="match status" value="1"/>
</dbReference>
<feature type="compositionally biased region" description="Low complexity" evidence="5">
    <location>
        <begin position="29"/>
        <end position="51"/>
    </location>
</feature>
<comment type="caution">
    <text evidence="7">The sequence shown here is derived from an EMBL/GenBank/DDBJ whole genome shotgun (WGS) entry which is preliminary data.</text>
</comment>
<dbReference type="PROSITE" id="PS51318">
    <property type="entry name" value="TAT"/>
    <property type="match status" value="1"/>
</dbReference>
<evidence type="ECO:0000256" key="4">
    <source>
        <dbReference type="ARBA" id="ARBA00023002"/>
    </source>
</evidence>
<dbReference type="InterPro" id="IPR019546">
    <property type="entry name" value="TAT_signal_bac_arc"/>
</dbReference>
<dbReference type="InterPro" id="IPR036188">
    <property type="entry name" value="FAD/NAD-bd_sf"/>
</dbReference>
<protein>
    <submittedName>
        <fullName evidence="7">FAD-binding dehydrogenase</fullName>
    </submittedName>
</protein>
<gene>
    <name evidence="7" type="ORF">DMP06_05125</name>
</gene>
<dbReference type="EMBL" id="QIBX01000006">
    <property type="protein sequence ID" value="RNL40526.1"/>
    <property type="molecule type" value="Genomic_DNA"/>
</dbReference>
<evidence type="ECO:0000259" key="6">
    <source>
        <dbReference type="Pfam" id="PF00890"/>
    </source>
</evidence>
<feature type="domain" description="FAD-dependent oxidoreductase 2 FAD-binding" evidence="6">
    <location>
        <begin position="76"/>
        <end position="526"/>
    </location>
</feature>
<comment type="cofactor">
    <cofactor evidence="1">
        <name>FAD</name>
        <dbReference type="ChEBI" id="CHEBI:57692"/>
    </cofactor>
</comment>
<evidence type="ECO:0000256" key="1">
    <source>
        <dbReference type="ARBA" id="ARBA00001974"/>
    </source>
</evidence>
<dbReference type="SUPFAM" id="SSF56425">
    <property type="entry name" value="Succinate dehydrogenase/fumarate reductase flavoprotein, catalytic domain"/>
    <property type="match status" value="1"/>
</dbReference>
<keyword evidence="3" id="KW-0274">FAD</keyword>
<dbReference type="OrthoDB" id="3178130at2"/>
<keyword evidence="8" id="KW-1185">Reference proteome</keyword>
<dbReference type="Pfam" id="PF00890">
    <property type="entry name" value="FAD_binding_2"/>
    <property type="match status" value="1"/>
</dbReference>
<sequence>MELDRRNFLKGALATGAVVAGGAALAGCSPSGSSDSGSTDTTTATSGSTEGTEVKHAWEVAPEPITDVAETKEYNIVIVGAGLAGISTAEAAARNGAKVAVIERMGEISIRGVDVGNIGSNFHKSNGFDIDWHIPARQLHFDSRQKTNYELISVWASRSGEVFDYLEKLGEPQGISMVHALSGTSKYDMWSELDSQWRVYPDAVSFVRGGETYDVRDDGKSVNWTLGEMLYNSATENGAEFVFNTHAEQLVGDAEGGVTGVIVTAEDGSHVQYNGAKGVVLATGDIGGNQEMIDAFAPIANRADANTYTPMGGNTGDGILMGCWIGAGLQKSTAAPMIHQFTADSLALNLTSFIMCWLAVDSEGKRYGAEMPFEPMLTNARMNTIGNVAWSIFDSDYEKYVKQQQPSRYERFLDGVEDVMAEWEEAGTLIKADTLDELAEAIGVPAEAFKATVERYNSMAEAGEDVDFAVPAEFLAPVQTAPFYATKNVCSLLTIPFGLHCNAESQVMTEDDKVIPGLYAVGNVQGDFFGDDYPVHFPGVSHGRCVTFGELVGEALAKDTVISELEFE</sequence>
<reference evidence="8" key="1">
    <citation type="submission" date="2018-05" db="EMBL/GenBank/DDBJ databases">
        <title>Genome Sequencing of selected type strains of the family Eggerthellaceae.</title>
        <authorList>
            <person name="Danylec N."/>
            <person name="Stoll D.A."/>
            <person name="Doetsch A."/>
            <person name="Huch M."/>
        </authorList>
    </citation>
    <scope>NUCLEOTIDE SEQUENCE [LARGE SCALE GENOMIC DNA]</scope>
    <source>
        <strain evidence="8">DSM 24851</strain>
    </source>
</reference>
<dbReference type="AlphaFoldDB" id="A0A3N0B1R7"/>
<evidence type="ECO:0000256" key="3">
    <source>
        <dbReference type="ARBA" id="ARBA00022827"/>
    </source>
</evidence>
<evidence type="ECO:0000256" key="2">
    <source>
        <dbReference type="ARBA" id="ARBA00022630"/>
    </source>
</evidence>
<dbReference type="InterPro" id="IPR050315">
    <property type="entry name" value="FAD-oxidoreductase_2"/>
</dbReference>
<proteinExistence type="predicted"/>
<keyword evidence="4" id="KW-0560">Oxidoreductase</keyword>
<dbReference type="GO" id="GO:0033765">
    <property type="term" value="F:steroid dehydrogenase activity, acting on the CH-CH group of donors"/>
    <property type="evidence" value="ECO:0007669"/>
    <property type="project" value="UniProtKB-ARBA"/>
</dbReference>
<dbReference type="InterPro" id="IPR027477">
    <property type="entry name" value="Succ_DH/fumarate_Rdtase_cat_sf"/>
</dbReference>
<dbReference type="PANTHER" id="PTHR43400">
    <property type="entry name" value="FUMARATE REDUCTASE"/>
    <property type="match status" value="1"/>
</dbReference>
<dbReference type="SUPFAM" id="SSF51905">
    <property type="entry name" value="FAD/NAD(P)-binding domain"/>
    <property type="match status" value="1"/>
</dbReference>
<dbReference type="NCBIfam" id="TIGR01409">
    <property type="entry name" value="TAT_signal_seq"/>
    <property type="match status" value="1"/>
</dbReference>
<evidence type="ECO:0000313" key="7">
    <source>
        <dbReference type="EMBL" id="RNL40526.1"/>
    </source>
</evidence>
<evidence type="ECO:0000313" key="8">
    <source>
        <dbReference type="Proteomes" id="UP000269591"/>
    </source>
</evidence>
<dbReference type="PANTHER" id="PTHR43400:SF10">
    <property type="entry name" value="3-OXOSTEROID 1-DEHYDROGENASE"/>
    <property type="match status" value="1"/>
</dbReference>
<dbReference type="InterPro" id="IPR003953">
    <property type="entry name" value="FAD-dep_OxRdtase_2_FAD-bd"/>
</dbReference>